<evidence type="ECO:0000313" key="2">
    <source>
        <dbReference type="Proteomes" id="UP001168990"/>
    </source>
</evidence>
<name>A0AA39FW16_9HYME</name>
<evidence type="ECO:0000313" key="1">
    <source>
        <dbReference type="EMBL" id="KAK0176902.1"/>
    </source>
</evidence>
<dbReference type="AlphaFoldDB" id="A0AA39FW16"/>
<comment type="caution">
    <text evidence="1">The sequence shown here is derived from an EMBL/GenBank/DDBJ whole genome shotgun (WGS) entry which is preliminary data.</text>
</comment>
<proteinExistence type="predicted"/>
<organism evidence="1 2">
    <name type="scientific">Microctonus aethiopoides</name>
    <dbReference type="NCBI Taxonomy" id="144406"/>
    <lineage>
        <taxon>Eukaryota</taxon>
        <taxon>Metazoa</taxon>
        <taxon>Ecdysozoa</taxon>
        <taxon>Arthropoda</taxon>
        <taxon>Hexapoda</taxon>
        <taxon>Insecta</taxon>
        <taxon>Pterygota</taxon>
        <taxon>Neoptera</taxon>
        <taxon>Endopterygota</taxon>
        <taxon>Hymenoptera</taxon>
        <taxon>Apocrita</taxon>
        <taxon>Ichneumonoidea</taxon>
        <taxon>Braconidae</taxon>
        <taxon>Euphorinae</taxon>
        <taxon>Microctonus</taxon>
    </lineage>
</organism>
<sequence>MSHKAFFALEKRTQIALINAAIRNANDNRIEPLLMNEVQNGQLPPGEIIDEVLQAELHERDAVADLQPNDWDNFIQRINLVNPHQDVGTC</sequence>
<keyword evidence="2" id="KW-1185">Reference proteome</keyword>
<dbReference type="Proteomes" id="UP001168990">
    <property type="component" value="Unassembled WGS sequence"/>
</dbReference>
<dbReference type="EMBL" id="JAQQBS010000001">
    <property type="protein sequence ID" value="KAK0176902.1"/>
    <property type="molecule type" value="Genomic_DNA"/>
</dbReference>
<protein>
    <submittedName>
        <fullName evidence="1">Uncharacterized protein</fullName>
    </submittedName>
</protein>
<reference evidence="1" key="2">
    <citation type="submission" date="2023-03" db="EMBL/GenBank/DDBJ databases">
        <authorList>
            <person name="Inwood S.N."/>
            <person name="Skelly J.G."/>
            <person name="Guhlin J."/>
            <person name="Harrop T.W.R."/>
            <person name="Goldson S.G."/>
            <person name="Dearden P.K."/>
        </authorList>
    </citation>
    <scope>NUCLEOTIDE SEQUENCE</scope>
    <source>
        <strain evidence="1">Irish</strain>
        <tissue evidence="1">Whole body</tissue>
    </source>
</reference>
<reference evidence="1" key="1">
    <citation type="journal article" date="2023" name="bioRxiv">
        <title>Scaffold-level genome assemblies of two parasitoid biocontrol wasps reveal the parthenogenesis mechanism and an associated novel virus.</title>
        <authorList>
            <person name="Inwood S."/>
            <person name="Skelly J."/>
            <person name="Guhlin J."/>
            <person name="Harrop T."/>
            <person name="Goldson S."/>
            <person name="Dearden P."/>
        </authorList>
    </citation>
    <scope>NUCLEOTIDE SEQUENCE</scope>
    <source>
        <strain evidence="1">Irish</strain>
        <tissue evidence="1">Whole body</tissue>
    </source>
</reference>
<gene>
    <name evidence="1" type="ORF">PV328_001000</name>
</gene>
<accession>A0AA39FW16</accession>